<evidence type="ECO:0000313" key="2">
    <source>
        <dbReference type="EMBL" id="MFC3512382.1"/>
    </source>
</evidence>
<organism evidence="2 3">
    <name type="scientific">Amycolatopsis halotolerans</name>
    <dbReference type="NCBI Taxonomy" id="330083"/>
    <lineage>
        <taxon>Bacteria</taxon>
        <taxon>Bacillati</taxon>
        <taxon>Actinomycetota</taxon>
        <taxon>Actinomycetes</taxon>
        <taxon>Pseudonocardiales</taxon>
        <taxon>Pseudonocardiaceae</taxon>
        <taxon>Amycolatopsis</taxon>
    </lineage>
</organism>
<proteinExistence type="predicted"/>
<dbReference type="Proteomes" id="UP001595764">
    <property type="component" value="Unassembled WGS sequence"/>
</dbReference>
<comment type="caution">
    <text evidence="2">The sequence shown here is derived from an EMBL/GenBank/DDBJ whole genome shotgun (WGS) entry which is preliminary data.</text>
</comment>
<evidence type="ECO:0000313" key="3">
    <source>
        <dbReference type="Proteomes" id="UP001595764"/>
    </source>
</evidence>
<name>A0ABV7QGD4_9PSEU</name>
<reference evidence="3" key="1">
    <citation type="journal article" date="2019" name="Int. J. Syst. Evol. Microbiol.">
        <title>The Global Catalogue of Microorganisms (GCM) 10K type strain sequencing project: providing services to taxonomists for standard genome sequencing and annotation.</title>
        <authorList>
            <consortium name="The Broad Institute Genomics Platform"/>
            <consortium name="The Broad Institute Genome Sequencing Center for Infectious Disease"/>
            <person name="Wu L."/>
            <person name="Ma J."/>
        </authorList>
    </citation>
    <scope>NUCLEOTIDE SEQUENCE [LARGE SCALE GENOMIC DNA]</scope>
    <source>
        <strain evidence="3">CGMCC 4.7682</strain>
    </source>
</reference>
<dbReference type="EMBL" id="JBHRWI010000022">
    <property type="protein sequence ID" value="MFC3512382.1"/>
    <property type="molecule type" value="Genomic_DNA"/>
</dbReference>
<gene>
    <name evidence="2" type="ORF">ACFORO_19575</name>
</gene>
<sequence length="313" mass="31683">MAEAGLNVLRIITDDASAALVCVVDAASSETSEPDGAIGPGARGISAEWRVSLRLTSGGSGEAVRRPDLGARDCCCGERKNVPKKGLRPLQAVRLAGVIAAGIVACSACTPSHATGQQSSGGKAPAQVSGGTALSAGSSSTPLPAAGSCRLGDRNGQPTPDPSCTPGAVNPQVSQANIATTVCKSGWTKTVRPATGKTSRMKDATAKAYTLPAGEAGEYDHLVSLELGGAPDDPRNLWVEPGKIPNAKDAVENKLKDAVCGGLIPLATAQTAIARSWTTAFDDTGLRVNGGSVCLRAEPSRCARGRRGDSTGE</sequence>
<protein>
    <submittedName>
        <fullName evidence="2">Uncharacterized protein</fullName>
    </submittedName>
</protein>
<feature type="region of interest" description="Disordered" evidence="1">
    <location>
        <begin position="114"/>
        <end position="171"/>
    </location>
</feature>
<dbReference type="RefSeq" id="WP_377870767.1">
    <property type="nucleotide sequence ID" value="NZ_JBHMAY010000025.1"/>
</dbReference>
<keyword evidence="3" id="KW-1185">Reference proteome</keyword>
<accession>A0ABV7QGD4</accession>
<evidence type="ECO:0000256" key="1">
    <source>
        <dbReference type="SAM" id="MobiDB-lite"/>
    </source>
</evidence>
<feature type="compositionally biased region" description="Low complexity" evidence="1">
    <location>
        <begin position="129"/>
        <end position="148"/>
    </location>
</feature>